<dbReference type="EMBL" id="JAUEIF010000002">
    <property type="protein sequence ID" value="MDN0024653.1"/>
    <property type="molecule type" value="Genomic_DNA"/>
</dbReference>
<evidence type="ECO:0000313" key="4">
    <source>
        <dbReference type="Proteomes" id="UP001168478"/>
    </source>
</evidence>
<accession>A0AAW7JMP2</accession>
<reference evidence="2" key="1">
    <citation type="submission" date="2023-06" db="EMBL/GenBank/DDBJ databases">
        <authorList>
            <person name="Zeman M."/>
            <person name="Kubasova T."/>
            <person name="Jahodarova E."/>
            <person name="Nykrynova M."/>
            <person name="Rychlik I."/>
        </authorList>
    </citation>
    <scope>NUCLEOTIDE SEQUENCE</scope>
    <source>
        <strain evidence="2">ET15</strain>
        <strain evidence="1">ET37</strain>
    </source>
</reference>
<organism evidence="2 4">
    <name type="scientific">Leyella lascolaii</name>
    <dbReference type="NCBI Taxonomy" id="1776379"/>
    <lineage>
        <taxon>Bacteria</taxon>
        <taxon>Pseudomonadati</taxon>
        <taxon>Bacteroidota</taxon>
        <taxon>Bacteroidia</taxon>
        <taxon>Bacteroidales</taxon>
        <taxon>Prevotellaceae</taxon>
        <taxon>Leyella</taxon>
    </lineage>
</organism>
<name>A0AAW7JMP2_9BACT</name>
<proteinExistence type="predicted"/>
<evidence type="ECO:0000313" key="1">
    <source>
        <dbReference type="EMBL" id="MDN0021954.1"/>
    </source>
</evidence>
<protein>
    <submittedName>
        <fullName evidence="2">Uncharacterized protein</fullName>
    </submittedName>
</protein>
<dbReference type="RefSeq" id="WP_289824668.1">
    <property type="nucleotide sequence ID" value="NZ_JAUEIE010000002.1"/>
</dbReference>
<gene>
    <name evidence="1" type="ORF">QVN81_02785</name>
    <name evidence="2" type="ORF">QVN84_03815</name>
</gene>
<reference evidence="2" key="2">
    <citation type="submission" date="2023-08" db="EMBL/GenBank/DDBJ databases">
        <title>Identification and characterization of horizontal gene transfer across gut microbiota members of farm animals based on homology search.</title>
        <authorList>
            <person name="Schwarzerova J."/>
            <person name="Nykrynova M."/>
            <person name="Jureckova K."/>
            <person name="Cejkova D."/>
            <person name="Rychlik I."/>
        </authorList>
    </citation>
    <scope>NUCLEOTIDE SEQUENCE</scope>
    <source>
        <strain evidence="2">ET15</strain>
        <strain evidence="1">ET37</strain>
    </source>
</reference>
<dbReference type="AlphaFoldDB" id="A0AAW7JMP2"/>
<dbReference type="Proteomes" id="UP001168478">
    <property type="component" value="Unassembled WGS sequence"/>
</dbReference>
<evidence type="ECO:0000313" key="3">
    <source>
        <dbReference type="Proteomes" id="UP001167831"/>
    </source>
</evidence>
<comment type="caution">
    <text evidence="2">The sequence shown here is derived from an EMBL/GenBank/DDBJ whole genome shotgun (WGS) entry which is preliminary data.</text>
</comment>
<evidence type="ECO:0000313" key="2">
    <source>
        <dbReference type="EMBL" id="MDN0024653.1"/>
    </source>
</evidence>
<dbReference type="Proteomes" id="UP001167831">
    <property type="component" value="Unassembled WGS sequence"/>
</dbReference>
<sequence length="91" mass="10503">MESRIAKCPVCGGDIHIGQRTYNCANYRNESNPCKFSIRRSIGGHNVTVEEAREICEEGITQQTLEFYREDGVLYYKRLALSQQKDRVNMI</sequence>
<keyword evidence="3" id="KW-1185">Reference proteome</keyword>
<dbReference type="EMBL" id="JAUEIE010000002">
    <property type="protein sequence ID" value="MDN0021954.1"/>
    <property type="molecule type" value="Genomic_DNA"/>
</dbReference>